<dbReference type="Proteomes" id="UP000253790">
    <property type="component" value="Chromosome"/>
</dbReference>
<protein>
    <submittedName>
        <fullName evidence="6">TetR/AcrR family transcriptional regulator</fullName>
    </submittedName>
</protein>
<dbReference type="Pfam" id="PF00440">
    <property type="entry name" value="TetR_N"/>
    <property type="match status" value="1"/>
</dbReference>
<dbReference type="InterPro" id="IPR001647">
    <property type="entry name" value="HTH_TetR"/>
</dbReference>
<evidence type="ECO:0000313" key="6">
    <source>
        <dbReference type="EMBL" id="AXH97765.1"/>
    </source>
</evidence>
<evidence type="ECO:0000256" key="2">
    <source>
        <dbReference type="ARBA" id="ARBA00023125"/>
    </source>
</evidence>
<reference evidence="6 7" key="1">
    <citation type="submission" date="2018-07" db="EMBL/GenBank/DDBJ databases">
        <title>Complete genome sequencing of Ornithinimicrobium sp. AMA3305.</title>
        <authorList>
            <person name="Bae J.-W."/>
        </authorList>
    </citation>
    <scope>NUCLEOTIDE SEQUENCE [LARGE SCALE GENOMIC DNA]</scope>
    <source>
        <strain evidence="6 7">AMA3305</strain>
    </source>
</reference>
<organism evidence="6 7">
    <name type="scientific">Ornithinimicrobium avium</name>
    <dbReference type="NCBI Taxonomy" id="2283195"/>
    <lineage>
        <taxon>Bacteria</taxon>
        <taxon>Bacillati</taxon>
        <taxon>Actinomycetota</taxon>
        <taxon>Actinomycetes</taxon>
        <taxon>Micrococcales</taxon>
        <taxon>Ornithinimicrobiaceae</taxon>
        <taxon>Ornithinimicrobium</taxon>
    </lineage>
</organism>
<name>A0A345NRV7_9MICO</name>
<evidence type="ECO:0000313" key="7">
    <source>
        <dbReference type="Proteomes" id="UP000253790"/>
    </source>
</evidence>
<proteinExistence type="predicted"/>
<dbReference type="GO" id="GO:0003700">
    <property type="term" value="F:DNA-binding transcription factor activity"/>
    <property type="evidence" value="ECO:0007669"/>
    <property type="project" value="TreeGrafter"/>
</dbReference>
<dbReference type="InterPro" id="IPR050109">
    <property type="entry name" value="HTH-type_TetR-like_transc_reg"/>
</dbReference>
<dbReference type="PRINTS" id="PR00455">
    <property type="entry name" value="HTHTETR"/>
</dbReference>
<feature type="DNA-binding region" description="H-T-H motif" evidence="4">
    <location>
        <begin position="38"/>
        <end position="57"/>
    </location>
</feature>
<dbReference type="PROSITE" id="PS50977">
    <property type="entry name" value="HTH_TETR_2"/>
    <property type="match status" value="1"/>
</dbReference>
<dbReference type="EMBL" id="CP031229">
    <property type="protein sequence ID" value="AXH97765.1"/>
    <property type="molecule type" value="Genomic_DNA"/>
</dbReference>
<sequence length="203" mass="22120">MTTVEHGAVRRPRREDVRAGVLAAATELFLAQGYQATTLDQVAERAGFTKGAVYSNFGGKPELLAQVCLARFDEVGAELVRRLTEVLACGPQGLADRLAAALMPTVLKGESQVLLAELRGLARHDRRLARTYDEVVRHREAALARELDRGPLAGTDETWRRTTASLLLAQVGVLALELRSRPGLLGEEEARRCLAVLFQGLLP</sequence>
<keyword evidence="1" id="KW-0805">Transcription regulation</keyword>
<dbReference type="Gene3D" id="1.10.357.10">
    <property type="entry name" value="Tetracycline Repressor, domain 2"/>
    <property type="match status" value="1"/>
</dbReference>
<keyword evidence="2 4" id="KW-0238">DNA-binding</keyword>
<dbReference type="GO" id="GO:0000976">
    <property type="term" value="F:transcription cis-regulatory region binding"/>
    <property type="evidence" value="ECO:0007669"/>
    <property type="project" value="TreeGrafter"/>
</dbReference>
<evidence type="ECO:0000256" key="1">
    <source>
        <dbReference type="ARBA" id="ARBA00023015"/>
    </source>
</evidence>
<evidence type="ECO:0000256" key="3">
    <source>
        <dbReference type="ARBA" id="ARBA00023163"/>
    </source>
</evidence>
<keyword evidence="3" id="KW-0804">Transcription</keyword>
<dbReference type="SUPFAM" id="SSF46689">
    <property type="entry name" value="Homeodomain-like"/>
    <property type="match status" value="1"/>
</dbReference>
<accession>A0A345NRV7</accession>
<dbReference type="InterPro" id="IPR009057">
    <property type="entry name" value="Homeodomain-like_sf"/>
</dbReference>
<dbReference type="PANTHER" id="PTHR30055:SF234">
    <property type="entry name" value="HTH-TYPE TRANSCRIPTIONAL REGULATOR BETI"/>
    <property type="match status" value="1"/>
</dbReference>
<dbReference type="AlphaFoldDB" id="A0A345NRV7"/>
<evidence type="ECO:0000256" key="4">
    <source>
        <dbReference type="PROSITE-ProRule" id="PRU00335"/>
    </source>
</evidence>
<feature type="domain" description="HTH tetR-type" evidence="5">
    <location>
        <begin position="15"/>
        <end position="75"/>
    </location>
</feature>
<dbReference type="OrthoDB" id="7252896at2"/>
<dbReference type="KEGG" id="orn:DV701_18065"/>
<dbReference type="PANTHER" id="PTHR30055">
    <property type="entry name" value="HTH-TYPE TRANSCRIPTIONAL REGULATOR RUTR"/>
    <property type="match status" value="1"/>
</dbReference>
<gene>
    <name evidence="6" type="ORF">DV701_18065</name>
</gene>
<evidence type="ECO:0000259" key="5">
    <source>
        <dbReference type="PROSITE" id="PS50977"/>
    </source>
</evidence>
<keyword evidence="7" id="KW-1185">Reference proteome</keyword>
<dbReference type="RefSeq" id="WP_114930445.1">
    <property type="nucleotide sequence ID" value="NZ_CP031229.1"/>
</dbReference>